<comment type="caution">
    <text evidence="3">The sequence shown here is derived from an EMBL/GenBank/DDBJ whole genome shotgun (WGS) entry which is preliminary data.</text>
</comment>
<name>A0A852SKE5_9MICO</name>
<evidence type="ECO:0000313" key="4">
    <source>
        <dbReference type="Proteomes" id="UP000549913"/>
    </source>
</evidence>
<dbReference type="GO" id="GO:0030077">
    <property type="term" value="C:plasma membrane light-harvesting complex"/>
    <property type="evidence" value="ECO:0007669"/>
    <property type="project" value="InterPro"/>
</dbReference>
<dbReference type="InterPro" id="IPR011033">
    <property type="entry name" value="PRC_barrel-like_sf"/>
</dbReference>
<feature type="domain" description="PRC-barrel" evidence="2">
    <location>
        <begin position="7"/>
        <end position="74"/>
    </location>
</feature>
<proteinExistence type="predicted"/>
<organism evidence="3 4">
    <name type="scientific">Herbiconiux flava</name>
    <dbReference type="NCBI Taxonomy" id="881268"/>
    <lineage>
        <taxon>Bacteria</taxon>
        <taxon>Bacillati</taxon>
        <taxon>Actinomycetota</taxon>
        <taxon>Actinomycetes</taxon>
        <taxon>Micrococcales</taxon>
        <taxon>Microbacteriaceae</taxon>
        <taxon>Herbiconiux</taxon>
    </lineage>
</organism>
<feature type="compositionally biased region" description="Low complexity" evidence="1">
    <location>
        <begin position="110"/>
        <end position="120"/>
    </location>
</feature>
<accession>A0A852SKE5</accession>
<evidence type="ECO:0000256" key="1">
    <source>
        <dbReference type="SAM" id="MobiDB-lite"/>
    </source>
</evidence>
<feature type="region of interest" description="Disordered" evidence="1">
    <location>
        <begin position="103"/>
        <end position="226"/>
    </location>
</feature>
<gene>
    <name evidence="3" type="ORF">BJ984_000523</name>
</gene>
<feature type="compositionally biased region" description="Basic and acidic residues" evidence="1">
    <location>
        <begin position="192"/>
        <end position="206"/>
    </location>
</feature>
<feature type="compositionally biased region" description="Basic and acidic residues" evidence="1">
    <location>
        <begin position="121"/>
        <end position="179"/>
    </location>
</feature>
<dbReference type="SUPFAM" id="SSF50346">
    <property type="entry name" value="PRC-barrel domain"/>
    <property type="match status" value="1"/>
</dbReference>
<sequence>MLPSSNIQSIIGATLFGADDTKIGRITTVLVDAADGHPTFAEVHTGFLGHATRLVPLDDARWERDDVYVSYSAALVKDAPRHEADGGVSPEQEDELRRHYAGEAQDARADATPLAAAGEPAAREGADRDADRDRDERAAALQRDHDADRDERALDSGTDRDRDHRDSDGDRDHTPEHAAGDVPPVPDIEEGQVLREERLVVRREEVPVDDDSSARHAASPGDTPRI</sequence>
<dbReference type="GO" id="GO:0019684">
    <property type="term" value="P:photosynthesis, light reaction"/>
    <property type="evidence" value="ECO:0007669"/>
    <property type="project" value="InterPro"/>
</dbReference>
<dbReference type="EMBL" id="JACCBM010000001">
    <property type="protein sequence ID" value="NYD69365.1"/>
    <property type="molecule type" value="Genomic_DNA"/>
</dbReference>
<dbReference type="InterPro" id="IPR014747">
    <property type="entry name" value="Bac_photo_RC_H_C"/>
</dbReference>
<dbReference type="RefSeq" id="WP_179546709.1">
    <property type="nucleotide sequence ID" value="NZ_BSEW01000001.1"/>
</dbReference>
<protein>
    <recommendedName>
        <fullName evidence="2">PRC-barrel domain-containing protein</fullName>
    </recommendedName>
</protein>
<evidence type="ECO:0000259" key="2">
    <source>
        <dbReference type="Pfam" id="PF05239"/>
    </source>
</evidence>
<keyword evidence="4" id="KW-1185">Reference proteome</keyword>
<dbReference type="Pfam" id="PF05239">
    <property type="entry name" value="PRC"/>
    <property type="match status" value="1"/>
</dbReference>
<dbReference type="Gene3D" id="3.90.50.10">
    <property type="entry name" value="Photosynthetic Reaction Center, subunit H, domain 2"/>
    <property type="match status" value="1"/>
</dbReference>
<dbReference type="AlphaFoldDB" id="A0A852SKE5"/>
<reference evidence="3 4" key="1">
    <citation type="submission" date="2020-07" db="EMBL/GenBank/DDBJ databases">
        <title>Sequencing the genomes of 1000 actinobacteria strains.</title>
        <authorList>
            <person name="Klenk H.-P."/>
        </authorList>
    </citation>
    <scope>NUCLEOTIDE SEQUENCE [LARGE SCALE GENOMIC DNA]</scope>
    <source>
        <strain evidence="3 4">DSM 26474</strain>
    </source>
</reference>
<evidence type="ECO:0000313" key="3">
    <source>
        <dbReference type="EMBL" id="NYD69365.1"/>
    </source>
</evidence>
<dbReference type="Proteomes" id="UP000549913">
    <property type="component" value="Unassembled WGS sequence"/>
</dbReference>
<dbReference type="InterPro" id="IPR027275">
    <property type="entry name" value="PRC-brl_dom"/>
</dbReference>